<accession>A0ABN9WCH9</accession>
<evidence type="ECO:0000313" key="3">
    <source>
        <dbReference type="Proteomes" id="UP001189429"/>
    </source>
</evidence>
<feature type="non-terminal residue" evidence="2">
    <location>
        <position position="1"/>
    </location>
</feature>
<reference evidence="2" key="1">
    <citation type="submission" date="2023-10" db="EMBL/GenBank/DDBJ databases">
        <authorList>
            <person name="Chen Y."/>
            <person name="Shah S."/>
            <person name="Dougan E. K."/>
            <person name="Thang M."/>
            <person name="Chan C."/>
        </authorList>
    </citation>
    <scope>NUCLEOTIDE SEQUENCE [LARGE SCALE GENOMIC DNA]</scope>
</reference>
<comment type="caution">
    <text evidence="2">The sequence shown here is derived from an EMBL/GenBank/DDBJ whole genome shotgun (WGS) entry which is preliminary data.</text>
</comment>
<proteinExistence type="predicted"/>
<sequence>VVEAAFRLKTLLMDVDLDVAVKKSRASANLPAARHGLAARLRRPLGVISVKGERNLGVDFSCGRRIARTVCQEKLVQAGLRQRRVAIPKTGAGCKKAARKVARAGIDPSVTYGVTVTGCATMELDTLRTESFKAVAPSVAGRSRTLTLMLTPMLDPMIRATLLPTMMLLRAAWESWIPQHTIDYGMACCQVQSRNQVRGPFQCGAAHPRAGRFAGGQRHHLAHARRCRHQCFRAGPMDRQASPVARSAGVAVARGQQGYWPRAPGQRRRLRALDQGDHHWRRQPQRRLRGTAASHGGQGPGPCAASCRVGAHDARREAEGLHHVLVLYEEQDDSDG</sequence>
<feature type="non-terminal residue" evidence="2">
    <location>
        <position position="336"/>
    </location>
</feature>
<keyword evidence="3" id="KW-1185">Reference proteome</keyword>
<evidence type="ECO:0000313" key="2">
    <source>
        <dbReference type="EMBL" id="CAK0882571.1"/>
    </source>
</evidence>
<name>A0ABN9WCH9_9DINO</name>
<protein>
    <submittedName>
        <fullName evidence="2">Uncharacterized protein</fullName>
    </submittedName>
</protein>
<gene>
    <name evidence="2" type="ORF">PCOR1329_LOCUS65041</name>
</gene>
<evidence type="ECO:0000256" key="1">
    <source>
        <dbReference type="SAM" id="MobiDB-lite"/>
    </source>
</evidence>
<dbReference type="Proteomes" id="UP001189429">
    <property type="component" value="Unassembled WGS sequence"/>
</dbReference>
<dbReference type="EMBL" id="CAUYUJ010018308">
    <property type="protein sequence ID" value="CAK0882571.1"/>
    <property type="molecule type" value="Genomic_DNA"/>
</dbReference>
<organism evidence="2 3">
    <name type="scientific">Prorocentrum cordatum</name>
    <dbReference type="NCBI Taxonomy" id="2364126"/>
    <lineage>
        <taxon>Eukaryota</taxon>
        <taxon>Sar</taxon>
        <taxon>Alveolata</taxon>
        <taxon>Dinophyceae</taxon>
        <taxon>Prorocentrales</taxon>
        <taxon>Prorocentraceae</taxon>
        <taxon>Prorocentrum</taxon>
    </lineage>
</organism>
<feature type="region of interest" description="Disordered" evidence="1">
    <location>
        <begin position="272"/>
        <end position="307"/>
    </location>
</feature>
<feature type="compositionally biased region" description="Basic residues" evidence="1">
    <location>
        <begin position="279"/>
        <end position="289"/>
    </location>
</feature>